<comment type="similarity">
    <text evidence="1 2">Belongs to the DTD family.</text>
</comment>
<dbReference type="AlphaFoldDB" id="A0A1T4VY44"/>
<dbReference type="GO" id="GO:0005737">
    <property type="term" value="C:cytoplasm"/>
    <property type="evidence" value="ECO:0007669"/>
    <property type="project" value="UniProtKB-SubCell"/>
</dbReference>
<keyword evidence="2" id="KW-0694">RNA-binding</keyword>
<dbReference type="EMBL" id="FUYA01000003">
    <property type="protein sequence ID" value="SKA69940.1"/>
    <property type="molecule type" value="Genomic_DNA"/>
</dbReference>
<gene>
    <name evidence="2" type="primary">dtd</name>
    <name evidence="3" type="ORF">SAMN02745702_01246</name>
</gene>
<dbReference type="GO" id="GO:0043908">
    <property type="term" value="F:Ser(Gly)-tRNA(Ala) hydrolase activity"/>
    <property type="evidence" value="ECO:0007669"/>
    <property type="project" value="UniProtKB-UniRule"/>
</dbReference>
<keyword evidence="4" id="KW-1185">Reference proteome</keyword>
<dbReference type="EC" id="3.1.1.-" evidence="2"/>
<dbReference type="PANTHER" id="PTHR10472">
    <property type="entry name" value="D-TYROSYL-TRNA TYR DEACYLASE"/>
    <property type="match status" value="1"/>
</dbReference>
<dbReference type="OrthoDB" id="9801395at2"/>
<comment type="domain">
    <text evidence="2">A Gly-cisPro motif from one monomer fits into the active site of the other monomer to allow specific chiral rejection of L-amino acids.</text>
</comment>
<dbReference type="PANTHER" id="PTHR10472:SF5">
    <property type="entry name" value="D-AMINOACYL-TRNA DEACYLASE 1"/>
    <property type="match status" value="1"/>
</dbReference>
<dbReference type="HAMAP" id="MF_00518">
    <property type="entry name" value="Deacylase_Dtd"/>
    <property type="match status" value="1"/>
</dbReference>
<comment type="catalytic activity">
    <reaction evidence="2">
        <text>a D-aminoacyl-tRNA + H2O = a tRNA + a D-alpha-amino acid + H(+)</text>
        <dbReference type="Rhea" id="RHEA:13953"/>
        <dbReference type="Rhea" id="RHEA-COMP:10123"/>
        <dbReference type="Rhea" id="RHEA-COMP:10124"/>
        <dbReference type="ChEBI" id="CHEBI:15377"/>
        <dbReference type="ChEBI" id="CHEBI:15378"/>
        <dbReference type="ChEBI" id="CHEBI:59871"/>
        <dbReference type="ChEBI" id="CHEBI:78442"/>
        <dbReference type="ChEBI" id="CHEBI:79333"/>
        <dbReference type="EC" id="3.1.1.96"/>
    </reaction>
</comment>
<dbReference type="InterPro" id="IPR003732">
    <property type="entry name" value="Daa-tRNA_deacyls_DTD"/>
</dbReference>
<evidence type="ECO:0000313" key="3">
    <source>
        <dbReference type="EMBL" id="SKA69940.1"/>
    </source>
</evidence>
<dbReference type="InterPro" id="IPR023509">
    <property type="entry name" value="DTD-like_sf"/>
</dbReference>
<comment type="catalytic activity">
    <reaction evidence="2">
        <text>glycyl-tRNA(Ala) + H2O = tRNA(Ala) + glycine + H(+)</text>
        <dbReference type="Rhea" id="RHEA:53744"/>
        <dbReference type="Rhea" id="RHEA-COMP:9657"/>
        <dbReference type="Rhea" id="RHEA-COMP:13640"/>
        <dbReference type="ChEBI" id="CHEBI:15377"/>
        <dbReference type="ChEBI" id="CHEBI:15378"/>
        <dbReference type="ChEBI" id="CHEBI:57305"/>
        <dbReference type="ChEBI" id="CHEBI:78442"/>
        <dbReference type="ChEBI" id="CHEBI:78522"/>
    </reaction>
</comment>
<keyword evidence="2" id="KW-0378">Hydrolase</keyword>
<dbReference type="Gene3D" id="3.50.80.10">
    <property type="entry name" value="D-tyrosyl-tRNA(Tyr) deacylase"/>
    <property type="match status" value="1"/>
</dbReference>
<feature type="short sequence motif" description="Gly-cisPro motif, important for rejection of L-amino acids" evidence="2">
    <location>
        <begin position="143"/>
        <end position="144"/>
    </location>
</feature>
<protein>
    <recommendedName>
        <fullName evidence="2">D-aminoacyl-tRNA deacylase</fullName>
        <shortName evidence="2">DTD</shortName>
        <ecNumber evidence="2">3.1.1.96</ecNumber>
    </recommendedName>
    <alternativeName>
        <fullName evidence="2">Gly-tRNA(Ala) deacylase</fullName>
        <ecNumber evidence="2">3.1.1.-</ecNumber>
    </alternativeName>
</protein>
<reference evidence="3 4" key="1">
    <citation type="submission" date="2017-02" db="EMBL/GenBank/DDBJ databases">
        <authorList>
            <person name="Peterson S.W."/>
        </authorList>
    </citation>
    <scope>NUCLEOTIDE SEQUENCE [LARGE SCALE GENOMIC DNA]</scope>
    <source>
        <strain evidence="3 4">DSM 18034</strain>
    </source>
</reference>
<dbReference type="RefSeq" id="WP_078684542.1">
    <property type="nucleotide sequence ID" value="NZ_FUYA01000003.1"/>
</dbReference>
<accession>A0A1T4VY44</accession>
<evidence type="ECO:0000313" key="4">
    <source>
        <dbReference type="Proteomes" id="UP000189733"/>
    </source>
</evidence>
<dbReference type="GO" id="GO:0106026">
    <property type="term" value="F:Gly-tRNA(Ala) deacylase activity"/>
    <property type="evidence" value="ECO:0007669"/>
    <property type="project" value="UniProtKB-UniRule"/>
</dbReference>
<organism evidence="3 4">
    <name type="scientific">Desulfobaculum bizertense DSM 18034</name>
    <dbReference type="NCBI Taxonomy" id="1121442"/>
    <lineage>
        <taxon>Bacteria</taxon>
        <taxon>Pseudomonadati</taxon>
        <taxon>Thermodesulfobacteriota</taxon>
        <taxon>Desulfovibrionia</taxon>
        <taxon>Desulfovibrionales</taxon>
        <taxon>Desulfovibrionaceae</taxon>
        <taxon>Desulfobaculum</taxon>
    </lineage>
</organism>
<comment type="subunit">
    <text evidence="2">Homodimer.</text>
</comment>
<dbReference type="STRING" id="1121442.SAMN02745702_01246"/>
<dbReference type="GO" id="GO:0019478">
    <property type="term" value="P:D-amino acid catabolic process"/>
    <property type="evidence" value="ECO:0007669"/>
    <property type="project" value="UniProtKB-UniRule"/>
</dbReference>
<evidence type="ECO:0000256" key="2">
    <source>
        <dbReference type="HAMAP-Rule" id="MF_00518"/>
    </source>
</evidence>
<dbReference type="NCBIfam" id="TIGR00256">
    <property type="entry name" value="D-aminoacyl-tRNA deacylase"/>
    <property type="match status" value="1"/>
</dbReference>
<dbReference type="Pfam" id="PF02580">
    <property type="entry name" value="Tyr_Deacylase"/>
    <property type="match status" value="1"/>
</dbReference>
<dbReference type="GO" id="GO:0051500">
    <property type="term" value="F:D-tyrosyl-tRNA(Tyr) deacylase activity"/>
    <property type="evidence" value="ECO:0007669"/>
    <property type="project" value="TreeGrafter"/>
</dbReference>
<evidence type="ECO:0000256" key="1">
    <source>
        <dbReference type="ARBA" id="ARBA00009673"/>
    </source>
</evidence>
<proteinExistence type="inferred from homology"/>
<dbReference type="SUPFAM" id="SSF69500">
    <property type="entry name" value="DTD-like"/>
    <property type="match status" value="1"/>
</dbReference>
<dbReference type="Proteomes" id="UP000189733">
    <property type="component" value="Unassembled WGS sequence"/>
</dbReference>
<keyword evidence="2" id="KW-0820">tRNA-binding</keyword>
<comment type="function">
    <text evidence="2">An aminoacyl-tRNA editing enzyme that deacylates mischarged D-aminoacyl-tRNAs. Also deacylates mischarged glycyl-tRNA(Ala), protecting cells against glycine mischarging by AlaRS. Acts via tRNA-based rather than protein-based catalysis; rejects L-amino acids rather than detecting D-amino acids in the active site. By recycling D-aminoacyl-tRNA to D-amino acids and free tRNA molecules, this enzyme counteracts the toxicity associated with the formation of D-aminoacyl-tRNA entities in vivo and helps enforce protein L-homochirality.</text>
</comment>
<keyword evidence="2" id="KW-0963">Cytoplasm</keyword>
<dbReference type="FunFam" id="3.50.80.10:FF:000001">
    <property type="entry name" value="D-aminoacyl-tRNA deacylase"/>
    <property type="match status" value="1"/>
</dbReference>
<comment type="subcellular location">
    <subcellularLocation>
        <location evidence="2">Cytoplasm</location>
    </subcellularLocation>
</comment>
<dbReference type="EC" id="3.1.1.96" evidence="2"/>
<sequence length="155" mass="17286">MRLHLQRVSRAQVDVDGTCIGKIQQGLLVLAGFGAEDSQDLPKSKVWASMLNKVLDLRIFPDENDKMNLSLRDFGGELLVVSQFTLYADCRKGRRPSFNKSAPGAEAKVLYEQLLQDFEQRLPGQVQHGEFGAMMDVSLCNWGPVTLLLDSADLF</sequence>
<dbReference type="GO" id="GO:0000049">
    <property type="term" value="F:tRNA binding"/>
    <property type="evidence" value="ECO:0007669"/>
    <property type="project" value="UniProtKB-UniRule"/>
</dbReference>
<name>A0A1T4VY44_9BACT</name>